<dbReference type="InterPro" id="IPR039420">
    <property type="entry name" value="WalR-like"/>
</dbReference>
<dbReference type="InterPro" id="IPR036388">
    <property type="entry name" value="WH-like_DNA-bd_sf"/>
</dbReference>
<dbReference type="Gene3D" id="3.40.50.2300">
    <property type="match status" value="1"/>
</dbReference>
<dbReference type="EMBL" id="DVHA01000098">
    <property type="protein sequence ID" value="HIR60519.1"/>
    <property type="molecule type" value="Genomic_DNA"/>
</dbReference>
<dbReference type="Proteomes" id="UP000824241">
    <property type="component" value="Unassembled WGS sequence"/>
</dbReference>
<dbReference type="InterPro" id="IPR001789">
    <property type="entry name" value="Sig_transdc_resp-reg_receiver"/>
</dbReference>
<comment type="caution">
    <text evidence="12">The sequence shown here is derived from an EMBL/GenBank/DDBJ whole genome shotgun (WGS) entry which is preliminary data.</text>
</comment>
<dbReference type="FunFam" id="3.40.50.2300:FF:000001">
    <property type="entry name" value="DNA-binding response regulator PhoB"/>
    <property type="match status" value="1"/>
</dbReference>
<evidence type="ECO:0000256" key="8">
    <source>
        <dbReference type="PROSITE-ProRule" id="PRU00169"/>
    </source>
</evidence>
<dbReference type="SUPFAM" id="SSF52172">
    <property type="entry name" value="CheY-like"/>
    <property type="match status" value="1"/>
</dbReference>
<reference evidence="12" key="1">
    <citation type="submission" date="2020-10" db="EMBL/GenBank/DDBJ databases">
        <authorList>
            <person name="Gilroy R."/>
        </authorList>
    </citation>
    <scope>NUCLEOTIDE SEQUENCE</scope>
    <source>
        <strain evidence="12">CHK189-12415</strain>
    </source>
</reference>
<evidence type="ECO:0000256" key="5">
    <source>
        <dbReference type="ARBA" id="ARBA00023125"/>
    </source>
</evidence>
<sequence length="227" mass="25972">MATILIVEDEFDIRELLEAYLTNEGYKVIAAEDGEEALERFQDESPDLVLLDLLLPGLDGFQVCRAIREESDLPVIMLTALGSEQSELKGFDLRVDDYIAKPFSMPVLLRRVEAVLRRTMKGPAARKLAHRALSLDLDGYKASVAGETIELTGREFALLRVLLQNRGRVLTRQMLLNRVWGYDFYGDERIVDTHIKNLRKKLGVDYIETIRGVGYRIDWEDTEKPDR</sequence>
<evidence type="ECO:0000256" key="6">
    <source>
        <dbReference type="ARBA" id="ARBA00023163"/>
    </source>
</evidence>
<proteinExistence type="predicted"/>
<dbReference type="Pfam" id="PF00072">
    <property type="entry name" value="Response_reg"/>
    <property type="match status" value="1"/>
</dbReference>
<dbReference type="SMART" id="SM00448">
    <property type="entry name" value="REC"/>
    <property type="match status" value="1"/>
</dbReference>
<gene>
    <name evidence="12" type="ORF">IAB37_02960</name>
</gene>
<dbReference type="Gene3D" id="1.10.10.10">
    <property type="entry name" value="Winged helix-like DNA-binding domain superfamily/Winged helix DNA-binding domain"/>
    <property type="match status" value="1"/>
</dbReference>
<dbReference type="FunFam" id="1.10.10.10:FF:000018">
    <property type="entry name" value="DNA-binding response regulator ResD"/>
    <property type="match status" value="1"/>
</dbReference>
<evidence type="ECO:0000256" key="2">
    <source>
        <dbReference type="ARBA" id="ARBA00022553"/>
    </source>
</evidence>
<keyword evidence="6" id="KW-0804">Transcription</keyword>
<dbReference type="PANTHER" id="PTHR48111">
    <property type="entry name" value="REGULATOR OF RPOS"/>
    <property type="match status" value="1"/>
</dbReference>
<accession>A0A9D1J4V7</accession>
<protein>
    <recommendedName>
        <fullName evidence="1">Stage 0 sporulation protein A homolog</fullName>
    </recommendedName>
</protein>
<dbReference type="Pfam" id="PF00486">
    <property type="entry name" value="Trans_reg_C"/>
    <property type="match status" value="1"/>
</dbReference>
<dbReference type="InterPro" id="IPR011006">
    <property type="entry name" value="CheY-like_superfamily"/>
</dbReference>
<name>A0A9D1J4V7_9FIRM</name>
<dbReference type="PROSITE" id="PS50110">
    <property type="entry name" value="RESPONSE_REGULATORY"/>
    <property type="match status" value="1"/>
</dbReference>
<dbReference type="InterPro" id="IPR001867">
    <property type="entry name" value="OmpR/PhoB-type_DNA-bd"/>
</dbReference>
<evidence type="ECO:0000256" key="1">
    <source>
        <dbReference type="ARBA" id="ARBA00018672"/>
    </source>
</evidence>
<dbReference type="GO" id="GO:0032993">
    <property type="term" value="C:protein-DNA complex"/>
    <property type="evidence" value="ECO:0007669"/>
    <property type="project" value="TreeGrafter"/>
</dbReference>
<feature type="DNA-binding region" description="OmpR/PhoB-type" evidence="9">
    <location>
        <begin position="125"/>
        <end position="219"/>
    </location>
</feature>
<dbReference type="PANTHER" id="PTHR48111:SF32">
    <property type="entry name" value="STAGE 0 SPORULATION PROTEIN A HOMOLOG"/>
    <property type="match status" value="1"/>
</dbReference>
<feature type="modified residue" description="4-aspartylphosphate" evidence="8">
    <location>
        <position position="52"/>
    </location>
</feature>
<evidence type="ECO:0000313" key="13">
    <source>
        <dbReference type="Proteomes" id="UP000824241"/>
    </source>
</evidence>
<evidence type="ECO:0000313" key="12">
    <source>
        <dbReference type="EMBL" id="HIR60519.1"/>
    </source>
</evidence>
<evidence type="ECO:0000256" key="9">
    <source>
        <dbReference type="PROSITE-ProRule" id="PRU01091"/>
    </source>
</evidence>
<dbReference type="CDD" id="cd00383">
    <property type="entry name" value="trans_reg_C"/>
    <property type="match status" value="1"/>
</dbReference>
<organism evidence="12 13">
    <name type="scientific">Candidatus Faecivivens stercoravium</name>
    <dbReference type="NCBI Taxonomy" id="2840803"/>
    <lineage>
        <taxon>Bacteria</taxon>
        <taxon>Bacillati</taxon>
        <taxon>Bacillota</taxon>
        <taxon>Clostridia</taxon>
        <taxon>Eubacteriales</taxon>
        <taxon>Oscillospiraceae</taxon>
        <taxon>Oscillospiraceae incertae sedis</taxon>
        <taxon>Candidatus Faecivivens</taxon>
    </lineage>
</organism>
<evidence type="ECO:0000256" key="7">
    <source>
        <dbReference type="ARBA" id="ARBA00024867"/>
    </source>
</evidence>
<feature type="domain" description="OmpR/PhoB-type" evidence="11">
    <location>
        <begin position="125"/>
        <end position="219"/>
    </location>
</feature>
<evidence type="ECO:0000259" key="10">
    <source>
        <dbReference type="PROSITE" id="PS50110"/>
    </source>
</evidence>
<dbReference type="SMART" id="SM00862">
    <property type="entry name" value="Trans_reg_C"/>
    <property type="match status" value="1"/>
</dbReference>
<reference evidence="12" key="2">
    <citation type="journal article" date="2021" name="PeerJ">
        <title>Extensive microbial diversity within the chicken gut microbiome revealed by metagenomics and culture.</title>
        <authorList>
            <person name="Gilroy R."/>
            <person name="Ravi A."/>
            <person name="Getino M."/>
            <person name="Pursley I."/>
            <person name="Horton D.L."/>
            <person name="Alikhan N.F."/>
            <person name="Baker D."/>
            <person name="Gharbi K."/>
            <person name="Hall N."/>
            <person name="Watson M."/>
            <person name="Adriaenssens E.M."/>
            <person name="Foster-Nyarko E."/>
            <person name="Jarju S."/>
            <person name="Secka A."/>
            <person name="Antonio M."/>
            <person name="Oren A."/>
            <person name="Chaudhuri R.R."/>
            <person name="La Ragione R."/>
            <person name="Hildebrand F."/>
            <person name="Pallen M.J."/>
        </authorList>
    </citation>
    <scope>NUCLEOTIDE SEQUENCE</scope>
    <source>
        <strain evidence="12">CHK189-12415</strain>
    </source>
</reference>
<keyword evidence="4" id="KW-0805">Transcription regulation</keyword>
<evidence type="ECO:0000256" key="4">
    <source>
        <dbReference type="ARBA" id="ARBA00023015"/>
    </source>
</evidence>
<comment type="function">
    <text evidence="7">May play the central regulatory role in sporulation. It may be an element of the effector pathway responsible for the activation of sporulation genes in response to nutritional stress. Spo0A may act in concert with spo0H (a sigma factor) to control the expression of some genes that are critical to the sporulation process.</text>
</comment>
<dbReference type="Gene3D" id="6.10.250.690">
    <property type="match status" value="1"/>
</dbReference>
<feature type="domain" description="Response regulatory" evidence="10">
    <location>
        <begin position="3"/>
        <end position="116"/>
    </location>
</feature>
<keyword evidence="5 9" id="KW-0238">DNA-binding</keyword>
<dbReference type="GO" id="GO:0000976">
    <property type="term" value="F:transcription cis-regulatory region binding"/>
    <property type="evidence" value="ECO:0007669"/>
    <property type="project" value="TreeGrafter"/>
</dbReference>
<dbReference type="GO" id="GO:0006355">
    <property type="term" value="P:regulation of DNA-templated transcription"/>
    <property type="evidence" value="ECO:0007669"/>
    <property type="project" value="InterPro"/>
</dbReference>
<evidence type="ECO:0000256" key="3">
    <source>
        <dbReference type="ARBA" id="ARBA00023012"/>
    </source>
</evidence>
<keyword evidence="2 8" id="KW-0597">Phosphoprotein</keyword>
<dbReference type="PROSITE" id="PS51755">
    <property type="entry name" value="OMPR_PHOB"/>
    <property type="match status" value="1"/>
</dbReference>
<keyword evidence="3" id="KW-0902">Two-component regulatory system</keyword>
<evidence type="ECO:0000259" key="11">
    <source>
        <dbReference type="PROSITE" id="PS51755"/>
    </source>
</evidence>
<dbReference type="AlphaFoldDB" id="A0A9D1J4V7"/>
<dbReference type="GO" id="GO:0000156">
    <property type="term" value="F:phosphorelay response regulator activity"/>
    <property type="evidence" value="ECO:0007669"/>
    <property type="project" value="TreeGrafter"/>
</dbReference>
<dbReference type="GO" id="GO:0005829">
    <property type="term" value="C:cytosol"/>
    <property type="evidence" value="ECO:0007669"/>
    <property type="project" value="TreeGrafter"/>
</dbReference>